<dbReference type="AlphaFoldDB" id="A0A223CZ12"/>
<accession>A0A223CZ12</accession>
<organism evidence="9 10">
    <name type="scientific">Tumebacillus algifaecis</name>
    <dbReference type="NCBI Taxonomy" id="1214604"/>
    <lineage>
        <taxon>Bacteria</taxon>
        <taxon>Bacillati</taxon>
        <taxon>Bacillota</taxon>
        <taxon>Bacilli</taxon>
        <taxon>Bacillales</taxon>
        <taxon>Alicyclobacillaceae</taxon>
        <taxon>Tumebacillus</taxon>
    </lineage>
</organism>
<name>A0A223CZ12_9BACL</name>
<evidence type="ECO:0000313" key="9">
    <source>
        <dbReference type="EMBL" id="ASS74610.1"/>
    </source>
</evidence>
<comment type="subcellular location">
    <subcellularLocation>
        <location evidence="1">Membrane</location>
        <topology evidence="1">Lipid-anchor</topology>
    </subcellularLocation>
</comment>
<keyword evidence="10" id="KW-1185">Reference proteome</keyword>
<dbReference type="PROSITE" id="PS51257">
    <property type="entry name" value="PROKAR_LIPOPROTEIN"/>
    <property type="match status" value="1"/>
</dbReference>
<feature type="signal peptide" evidence="8">
    <location>
        <begin position="1"/>
        <end position="19"/>
    </location>
</feature>
<evidence type="ECO:0000256" key="8">
    <source>
        <dbReference type="SAM" id="SignalP"/>
    </source>
</evidence>
<dbReference type="KEGG" id="tab:CIG75_06265"/>
<evidence type="ECO:0000256" key="1">
    <source>
        <dbReference type="ARBA" id="ARBA00004635"/>
    </source>
</evidence>
<protein>
    <recommendedName>
        <fullName evidence="6">Lipoprotein</fullName>
    </recommendedName>
</protein>
<sequence>MKKLLLGAMTLLLSASLVGCGTDDSKKNAATGDAGQVVTLKVGASPVPHEEILKHVAPQLEKEGVKLEIITFNDYVQPNLQLADKQLDANFFQHIPYLEKFSTERKLDLTHIAAVHIEPIGAYSKKYKKVSDLPNGASIAIPNDVTQVGRTLALLEKNGLIKLKAGVGISGTIKDIIENEKKFEIKELEAAMLPRVLPEVDLAVINTNYALEADLVPTKDALFIEDKESPYANIIAVRTADKDNPALQKLAKALNSEDVKKFINDNYKGAIVPAF</sequence>
<evidence type="ECO:0000256" key="2">
    <source>
        <dbReference type="ARBA" id="ARBA00022729"/>
    </source>
</evidence>
<feature type="lipid moiety-binding region" description="S-diacylglycerol cysteine" evidence="7">
    <location>
        <position position="20"/>
    </location>
</feature>
<dbReference type="RefSeq" id="WP_094235860.1">
    <property type="nucleotide sequence ID" value="NZ_CP022657.1"/>
</dbReference>
<dbReference type="PANTHER" id="PTHR30429:SF0">
    <property type="entry name" value="METHIONINE-BINDING LIPOPROTEIN METQ"/>
    <property type="match status" value="1"/>
</dbReference>
<feature type="chain" id="PRO_5039366125" description="Lipoprotein" evidence="8">
    <location>
        <begin position="20"/>
        <end position="275"/>
    </location>
</feature>
<dbReference type="Proteomes" id="UP000214688">
    <property type="component" value="Chromosome"/>
</dbReference>
<evidence type="ECO:0000256" key="3">
    <source>
        <dbReference type="ARBA" id="ARBA00023136"/>
    </source>
</evidence>
<dbReference type="EMBL" id="CP022657">
    <property type="protein sequence ID" value="ASS74610.1"/>
    <property type="molecule type" value="Genomic_DNA"/>
</dbReference>
<dbReference type="SUPFAM" id="SSF53850">
    <property type="entry name" value="Periplasmic binding protein-like II"/>
    <property type="match status" value="1"/>
</dbReference>
<dbReference type="CDD" id="cd13597">
    <property type="entry name" value="PBP2_lipoprotein_Tp32"/>
    <property type="match status" value="1"/>
</dbReference>
<comment type="similarity">
    <text evidence="6">Belongs to the nlpA lipoprotein family.</text>
</comment>
<evidence type="ECO:0000256" key="7">
    <source>
        <dbReference type="PIRSR" id="PIRSR002854-1"/>
    </source>
</evidence>
<keyword evidence="4" id="KW-0564">Palmitate</keyword>
<evidence type="ECO:0000256" key="6">
    <source>
        <dbReference type="PIRNR" id="PIRNR002854"/>
    </source>
</evidence>
<evidence type="ECO:0000256" key="4">
    <source>
        <dbReference type="ARBA" id="ARBA00023139"/>
    </source>
</evidence>
<gene>
    <name evidence="9" type="ORF">CIG75_06265</name>
</gene>
<dbReference type="PIRSF" id="PIRSF002854">
    <property type="entry name" value="MetQ"/>
    <property type="match status" value="1"/>
</dbReference>
<keyword evidence="3" id="KW-0472">Membrane</keyword>
<evidence type="ECO:0000313" key="10">
    <source>
        <dbReference type="Proteomes" id="UP000214688"/>
    </source>
</evidence>
<dbReference type="Pfam" id="PF03180">
    <property type="entry name" value="Lipoprotein_9"/>
    <property type="match status" value="1"/>
</dbReference>
<evidence type="ECO:0000256" key="5">
    <source>
        <dbReference type="ARBA" id="ARBA00023288"/>
    </source>
</evidence>
<dbReference type="GO" id="GO:0016020">
    <property type="term" value="C:membrane"/>
    <property type="evidence" value="ECO:0007669"/>
    <property type="project" value="UniProtKB-SubCell"/>
</dbReference>
<dbReference type="InterPro" id="IPR004872">
    <property type="entry name" value="Lipoprotein_NlpA"/>
</dbReference>
<dbReference type="OrthoDB" id="9812878at2"/>
<dbReference type="PANTHER" id="PTHR30429">
    <property type="entry name" value="D-METHIONINE-BINDING LIPOPROTEIN METQ"/>
    <property type="match status" value="1"/>
</dbReference>
<dbReference type="Gene3D" id="3.40.190.10">
    <property type="entry name" value="Periplasmic binding protein-like II"/>
    <property type="match status" value="2"/>
</dbReference>
<keyword evidence="2 8" id="KW-0732">Signal</keyword>
<reference evidence="9 10" key="1">
    <citation type="journal article" date="2015" name="Int. J. Syst. Evol. Microbiol.">
        <title>Tumebacillus algifaecis sp. nov., isolated from decomposing algal scum.</title>
        <authorList>
            <person name="Wu Y.F."/>
            <person name="Zhang B."/>
            <person name="Xing P."/>
            <person name="Wu Q.L."/>
            <person name="Liu S.J."/>
        </authorList>
    </citation>
    <scope>NUCLEOTIDE SEQUENCE [LARGE SCALE GENOMIC DNA]</scope>
    <source>
        <strain evidence="9 10">THMBR28</strain>
    </source>
</reference>
<proteinExistence type="inferred from homology"/>
<keyword evidence="5 6" id="KW-0449">Lipoprotein</keyword>